<dbReference type="AlphaFoldDB" id="C6E5F0"/>
<dbReference type="OrthoDB" id="5396826at2"/>
<feature type="signal peptide" evidence="2">
    <location>
        <begin position="1"/>
        <end position="24"/>
    </location>
</feature>
<organism evidence="3">
    <name type="scientific">Geobacter sp. (strain M21)</name>
    <dbReference type="NCBI Taxonomy" id="443144"/>
    <lineage>
        <taxon>Bacteria</taxon>
        <taxon>Pseudomonadati</taxon>
        <taxon>Thermodesulfobacteriota</taxon>
        <taxon>Desulfuromonadia</taxon>
        <taxon>Geobacterales</taxon>
        <taxon>Geobacteraceae</taxon>
        <taxon>Geobacter</taxon>
    </lineage>
</organism>
<gene>
    <name evidence="3" type="ordered locus">GM21_3452</name>
</gene>
<dbReference type="EMBL" id="CP001661">
    <property type="protein sequence ID" value="ACT19474.1"/>
    <property type="molecule type" value="Genomic_DNA"/>
</dbReference>
<sequence length="101" mass="10961">MKALATKLAVFTAVTLISAVPVLAAENGMGMGSGDKLQKDECLLVAQTCRDSVDTIQQRIDRLSKEIGKGTSVYSRDELKRLNFQLQDATRTLEMLISDGA</sequence>
<keyword evidence="1" id="KW-0175">Coiled coil</keyword>
<reference evidence="3" key="1">
    <citation type="submission" date="2009-07" db="EMBL/GenBank/DDBJ databases">
        <title>Complete sequence of Geobacter sp. M21.</title>
        <authorList>
            <consortium name="US DOE Joint Genome Institute"/>
            <person name="Lucas S."/>
            <person name="Copeland A."/>
            <person name="Lapidus A."/>
            <person name="Glavina del Rio T."/>
            <person name="Dalin E."/>
            <person name="Tice H."/>
            <person name="Bruce D."/>
            <person name="Goodwin L."/>
            <person name="Pitluck S."/>
            <person name="Saunders E."/>
            <person name="Brettin T."/>
            <person name="Detter J.C."/>
            <person name="Han C."/>
            <person name="Larimer F."/>
            <person name="Land M."/>
            <person name="Hauser L."/>
            <person name="Kyrpides N."/>
            <person name="Ovchinnikova G."/>
            <person name="Lovley D."/>
        </authorList>
    </citation>
    <scope>NUCLEOTIDE SEQUENCE [LARGE SCALE GENOMIC DNA]</scope>
    <source>
        <strain evidence="3">M21</strain>
    </source>
</reference>
<evidence type="ECO:0000256" key="1">
    <source>
        <dbReference type="SAM" id="Coils"/>
    </source>
</evidence>
<keyword evidence="2" id="KW-0732">Signal</keyword>
<dbReference type="KEGG" id="gem:GM21_3452"/>
<feature type="coiled-coil region" evidence="1">
    <location>
        <begin position="46"/>
        <end position="99"/>
    </location>
</feature>
<evidence type="ECO:0000256" key="2">
    <source>
        <dbReference type="SAM" id="SignalP"/>
    </source>
</evidence>
<proteinExistence type="predicted"/>
<dbReference type="HOGENOM" id="CLU_174771_2_0_7"/>
<accession>C6E5F0</accession>
<protein>
    <submittedName>
        <fullName evidence="3">Uncharacterized protein</fullName>
    </submittedName>
</protein>
<evidence type="ECO:0000313" key="3">
    <source>
        <dbReference type="EMBL" id="ACT19474.1"/>
    </source>
</evidence>
<feature type="chain" id="PRO_5002963502" evidence="2">
    <location>
        <begin position="25"/>
        <end position="101"/>
    </location>
</feature>
<name>C6E5F0_GEOSM</name>